<dbReference type="AlphaFoldDB" id="A0A8J5WUI5"/>
<reference evidence="1" key="2">
    <citation type="submission" date="2021-02" db="EMBL/GenBank/DDBJ databases">
        <authorList>
            <person name="Kimball J.A."/>
            <person name="Haas M.W."/>
            <person name="Macchietto M."/>
            <person name="Kono T."/>
            <person name="Duquette J."/>
            <person name="Shao M."/>
        </authorList>
    </citation>
    <scope>NUCLEOTIDE SEQUENCE</scope>
    <source>
        <tissue evidence="1">Fresh leaf tissue</tissue>
    </source>
</reference>
<dbReference type="Proteomes" id="UP000729402">
    <property type="component" value="Unassembled WGS sequence"/>
</dbReference>
<proteinExistence type="predicted"/>
<accession>A0A8J5WUI5</accession>
<protein>
    <submittedName>
        <fullName evidence="1">Uncharacterized protein</fullName>
    </submittedName>
</protein>
<reference evidence="1" key="1">
    <citation type="journal article" date="2021" name="bioRxiv">
        <title>Whole Genome Assembly and Annotation of Northern Wild Rice, Zizania palustris L., Supports a Whole Genome Duplication in the Zizania Genus.</title>
        <authorList>
            <person name="Haas M."/>
            <person name="Kono T."/>
            <person name="Macchietto M."/>
            <person name="Millas R."/>
            <person name="McGilp L."/>
            <person name="Shao M."/>
            <person name="Duquette J."/>
            <person name="Hirsch C.N."/>
            <person name="Kimball J."/>
        </authorList>
    </citation>
    <scope>NUCLEOTIDE SEQUENCE</scope>
    <source>
        <tissue evidence="1">Fresh leaf tissue</tissue>
    </source>
</reference>
<gene>
    <name evidence="1" type="ORF">GUJ93_ZPchr0012g19615</name>
</gene>
<evidence type="ECO:0000313" key="1">
    <source>
        <dbReference type="EMBL" id="KAG8095469.1"/>
    </source>
</evidence>
<comment type="caution">
    <text evidence="1">The sequence shown here is derived from an EMBL/GenBank/DDBJ whole genome shotgun (WGS) entry which is preliminary data.</text>
</comment>
<dbReference type="EMBL" id="JAAALK010000080">
    <property type="protein sequence ID" value="KAG8095469.1"/>
    <property type="molecule type" value="Genomic_DNA"/>
</dbReference>
<name>A0A8J5WUI5_ZIZPA</name>
<keyword evidence="2" id="KW-1185">Reference proteome</keyword>
<organism evidence="1 2">
    <name type="scientific">Zizania palustris</name>
    <name type="common">Northern wild rice</name>
    <dbReference type="NCBI Taxonomy" id="103762"/>
    <lineage>
        <taxon>Eukaryota</taxon>
        <taxon>Viridiplantae</taxon>
        <taxon>Streptophyta</taxon>
        <taxon>Embryophyta</taxon>
        <taxon>Tracheophyta</taxon>
        <taxon>Spermatophyta</taxon>
        <taxon>Magnoliopsida</taxon>
        <taxon>Liliopsida</taxon>
        <taxon>Poales</taxon>
        <taxon>Poaceae</taxon>
        <taxon>BOP clade</taxon>
        <taxon>Oryzoideae</taxon>
        <taxon>Oryzeae</taxon>
        <taxon>Zizaniinae</taxon>
        <taxon>Zizania</taxon>
    </lineage>
</organism>
<evidence type="ECO:0000313" key="2">
    <source>
        <dbReference type="Proteomes" id="UP000729402"/>
    </source>
</evidence>
<sequence length="227" mass="24618">MSLVSTSPYISQRCKDGQCFHCDERFSVDHKLIYKQLFNIELIDDDDVTLGIEDDLDPTISLHAITGARSSDSAPDLSSGRWIWALTAESGASCGRRWPPTTRCVFFTANVSPPIVVGLPLSTAHAASSSPPMIVRLISADDVALRSLFPSSITRHGSSYPLLMSLSPEVLRLSRSHPYRHESRRPLRLSSSAAAVAAHLVVSSVSTVAKAIGFNFICLLIVVITIA</sequence>